<dbReference type="CDD" id="cd07431">
    <property type="entry name" value="PHP_PolIIIA"/>
    <property type="match status" value="1"/>
</dbReference>
<evidence type="ECO:0000256" key="8">
    <source>
        <dbReference type="ARBA" id="ARBA00023204"/>
    </source>
</evidence>
<evidence type="ECO:0000313" key="13">
    <source>
        <dbReference type="Proteomes" id="UP001224674"/>
    </source>
</evidence>
<name>A0AAJ6AJZ8_9MICC</name>
<evidence type="ECO:0000256" key="6">
    <source>
        <dbReference type="ARBA" id="ARBA00022763"/>
    </source>
</evidence>
<feature type="region of interest" description="Disordered" evidence="10">
    <location>
        <begin position="1163"/>
        <end position="1186"/>
    </location>
</feature>
<keyword evidence="3 12" id="KW-0808">Transferase</keyword>
<reference evidence="12 13" key="1">
    <citation type="submission" date="2023-03" db="EMBL/GenBank/DDBJ databases">
        <title>Complete genome sequences of several Auritidibacter ignavus strains isolated from ear infections.</title>
        <authorList>
            <person name="Baehr T."/>
            <person name="Baumhoegger A.M."/>
        </authorList>
    </citation>
    <scope>NUCLEOTIDE SEQUENCE [LARGE SCALE GENOMIC DNA]</scope>
    <source>
        <strain evidence="12 13">BABAE-6</strain>
    </source>
</reference>
<comment type="catalytic activity">
    <reaction evidence="9">
        <text>DNA(n) + a 2'-deoxyribonucleoside 5'-triphosphate = DNA(n+1) + diphosphate</text>
        <dbReference type="Rhea" id="RHEA:22508"/>
        <dbReference type="Rhea" id="RHEA-COMP:17339"/>
        <dbReference type="Rhea" id="RHEA-COMP:17340"/>
        <dbReference type="ChEBI" id="CHEBI:33019"/>
        <dbReference type="ChEBI" id="CHEBI:61560"/>
        <dbReference type="ChEBI" id="CHEBI:173112"/>
        <dbReference type="EC" id="2.7.7.7"/>
    </reaction>
</comment>
<evidence type="ECO:0000256" key="3">
    <source>
        <dbReference type="ARBA" id="ARBA00022679"/>
    </source>
</evidence>
<dbReference type="PANTHER" id="PTHR32294:SF4">
    <property type="entry name" value="ERROR-PRONE DNA POLYMERASE"/>
    <property type="match status" value="1"/>
</dbReference>
<dbReference type="InterPro" id="IPR004013">
    <property type="entry name" value="PHP_dom"/>
</dbReference>
<keyword evidence="8" id="KW-0234">DNA repair</keyword>
<dbReference type="GO" id="GO:0006281">
    <property type="term" value="P:DNA repair"/>
    <property type="evidence" value="ECO:0007669"/>
    <property type="project" value="UniProtKB-KW"/>
</dbReference>
<dbReference type="EMBL" id="CP122566">
    <property type="protein sequence ID" value="WGH93604.1"/>
    <property type="molecule type" value="Genomic_DNA"/>
</dbReference>
<keyword evidence="2" id="KW-0963">Cytoplasm</keyword>
<dbReference type="Pfam" id="PF07733">
    <property type="entry name" value="DNA_pol3_alpha"/>
    <property type="match status" value="1"/>
</dbReference>
<keyword evidence="7" id="KW-0239">DNA-directed DNA polymerase</keyword>
<feature type="domain" description="Polymerase/histidinol phosphatase N-terminal" evidence="11">
    <location>
        <begin position="10"/>
        <end position="77"/>
    </location>
</feature>
<dbReference type="Pfam" id="PF02811">
    <property type="entry name" value="PHP"/>
    <property type="match status" value="1"/>
</dbReference>
<sequence>MGIRHTSPFPHLNVSSSYSTHYGVSWPEDLVAAAAADGAEILGLTDRDGLYGMAKHLRACLDHGIAPVVGVNLAVAGDHPAPKPGRIPRHRLGRLTILAAGHHEAGSCSSPHMGAGYRALVRLISQAHAHTLGGTNGGAPYITVTELADAMGGGYSTTAPAPDLYVLLGPESPVGRAFAQRRYHDGRKLLRQWRNILPHGGLWIEVVSHLAPPGQRLSTSHAVKFLRVAEDLGLPSVLTNAVRYVSPDQAATADVLDAARSLTSLDQLHDLQPTGQGWLKSSAQMHQLAGEISHQAGTGLSGARQLITRTQELARRCVLDPRTDLGWGQPRVPETGVIGLSADPGRELTQRCRAGLTQRFPGVPEHSRHGIQLSHRLQHELNIIQDLDFSSYFLTVAEVVAMIENMGVRVSARGSGASSLVNYVLRISDVDPIEHELIFERFLSQDRSTLPDIDIDVESARRHEIYRAIFDRFGDSRTTLMSMQNGYRVRGAIRDAGRALGMEEHDVDAIAQQMWRFSASHFREAMETMPELAEFSHRLQAQRSLGNHQLDLLVDITERLDRLPRHISMHPCGVILSDSTLLDRTPVQPSGIDLPMSQFDKHDMDSMGLLKLDVLGVRMQSTIAYTLQQIQESTGEVIDLEHVSRDDRATFDMIGSTHTLGCFQIESPGQRELIGKLEPRNLNDLIIDISLFRPGPMKSDMVRPFLDFRNGDAPAHYLHPALQGILEETHGVTVFHEQILRTLDTLTGCGLARADELRRQLGSEQQDKVESYFRSRAHQRGWDRAVIDEVWNTLAAFGSFGFCKAHGAAFAVPTYHSAWLKTHYPEAFMAAVLEHDPGMYPQRVMVAEARRLGIPVLPVDINRSTEHMHLEWVPDQKRWGIRLSLTTVSGMSATERKRLLAARPYTTLADVRDRSGLHRRTLEHLAQLGALDALITPHGLSRTDLVHYLQHQHARQDSATGDLSGRRVRKPSRQIPGQLAFELPDTELSSLPALFPAPTVTEQVATELDLTALDTTAHLMQSHYPYLNALGVTPADKLLSLRTQSRVLVAGVRVATQTPPMRSGRRVVFISVDDGTGLVDTTFFTEAQHNSGNLLFGSRLLLIEGTTRRTGRRAVNVQAVRAWDLHDRQRLPDPDYLDKTREQWAAWLDRDRKLPPLKVIPHHARPIPVPDPETWEPMPLDSTPQP</sequence>
<keyword evidence="4 12" id="KW-0548">Nucleotidyltransferase</keyword>
<dbReference type="Gene3D" id="3.20.20.140">
    <property type="entry name" value="Metal-dependent hydrolases"/>
    <property type="match status" value="1"/>
</dbReference>
<dbReference type="PANTHER" id="PTHR32294">
    <property type="entry name" value="DNA POLYMERASE III SUBUNIT ALPHA"/>
    <property type="match status" value="1"/>
</dbReference>
<dbReference type="SMART" id="SM00481">
    <property type="entry name" value="POLIIIAc"/>
    <property type="match status" value="1"/>
</dbReference>
<dbReference type="InterPro" id="IPR029460">
    <property type="entry name" value="DNAPol_HHH"/>
</dbReference>
<dbReference type="Pfam" id="PF14579">
    <property type="entry name" value="HHH_6"/>
    <property type="match status" value="1"/>
</dbReference>
<dbReference type="GO" id="GO:0003887">
    <property type="term" value="F:DNA-directed DNA polymerase activity"/>
    <property type="evidence" value="ECO:0007669"/>
    <property type="project" value="UniProtKB-KW"/>
</dbReference>
<evidence type="ECO:0000256" key="5">
    <source>
        <dbReference type="ARBA" id="ARBA00022705"/>
    </source>
</evidence>
<dbReference type="GO" id="GO:0008408">
    <property type="term" value="F:3'-5' exonuclease activity"/>
    <property type="evidence" value="ECO:0007669"/>
    <property type="project" value="InterPro"/>
</dbReference>
<dbReference type="AlphaFoldDB" id="A0AAJ6AJZ8"/>
<dbReference type="CDD" id="cd04485">
    <property type="entry name" value="DnaE_OBF"/>
    <property type="match status" value="1"/>
</dbReference>
<dbReference type="InterPro" id="IPR003141">
    <property type="entry name" value="Pol/His_phosphatase_N"/>
</dbReference>
<accession>A0AAJ6AJZ8</accession>
<dbReference type="InterPro" id="IPR004805">
    <property type="entry name" value="DnaE2/DnaE/PolC"/>
</dbReference>
<keyword evidence="5" id="KW-0235">DNA replication</keyword>
<dbReference type="EC" id="2.7.7.7" evidence="1"/>
<evidence type="ECO:0000256" key="10">
    <source>
        <dbReference type="SAM" id="MobiDB-lite"/>
    </source>
</evidence>
<evidence type="ECO:0000256" key="1">
    <source>
        <dbReference type="ARBA" id="ARBA00012417"/>
    </source>
</evidence>
<evidence type="ECO:0000256" key="9">
    <source>
        <dbReference type="ARBA" id="ARBA00049244"/>
    </source>
</evidence>
<dbReference type="Pfam" id="PF17657">
    <property type="entry name" value="DNA_pol3_finger"/>
    <property type="match status" value="1"/>
</dbReference>
<dbReference type="Proteomes" id="UP001224674">
    <property type="component" value="Chromosome"/>
</dbReference>
<dbReference type="Gene3D" id="1.10.150.870">
    <property type="match status" value="1"/>
</dbReference>
<proteinExistence type="predicted"/>
<evidence type="ECO:0000256" key="7">
    <source>
        <dbReference type="ARBA" id="ARBA00022932"/>
    </source>
</evidence>
<keyword evidence="6" id="KW-0227">DNA damage</keyword>
<dbReference type="NCBIfam" id="TIGR00594">
    <property type="entry name" value="polc"/>
    <property type="match status" value="1"/>
</dbReference>
<protein>
    <recommendedName>
        <fullName evidence="1">DNA-directed DNA polymerase</fullName>
        <ecNumber evidence="1">2.7.7.7</ecNumber>
    </recommendedName>
</protein>
<gene>
    <name evidence="12" type="primary">dnaE</name>
    <name evidence="12" type="ORF">QDX21_02030</name>
</gene>
<dbReference type="InterPro" id="IPR011708">
    <property type="entry name" value="DNA_pol3_alpha_NTPase_dom"/>
</dbReference>
<dbReference type="InterPro" id="IPR040982">
    <property type="entry name" value="DNA_pol3_finger"/>
</dbReference>
<evidence type="ECO:0000259" key="11">
    <source>
        <dbReference type="SMART" id="SM00481"/>
    </source>
</evidence>
<dbReference type="InterPro" id="IPR041931">
    <property type="entry name" value="DNA_pol3_alpha_thumb_dom"/>
</dbReference>
<evidence type="ECO:0000313" key="12">
    <source>
        <dbReference type="EMBL" id="WGH93604.1"/>
    </source>
</evidence>
<dbReference type="GO" id="GO:0006260">
    <property type="term" value="P:DNA replication"/>
    <property type="evidence" value="ECO:0007669"/>
    <property type="project" value="UniProtKB-KW"/>
</dbReference>
<dbReference type="Gene3D" id="1.10.10.1600">
    <property type="entry name" value="Bacterial DNA polymerase III alpha subunit, thumb domain"/>
    <property type="match status" value="1"/>
</dbReference>
<evidence type="ECO:0000256" key="2">
    <source>
        <dbReference type="ARBA" id="ARBA00022490"/>
    </source>
</evidence>
<evidence type="ECO:0000256" key="4">
    <source>
        <dbReference type="ARBA" id="ARBA00022695"/>
    </source>
</evidence>
<dbReference type="RefSeq" id="WP_279675060.1">
    <property type="nucleotide sequence ID" value="NZ_CP122566.1"/>
</dbReference>
<keyword evidence="13" id="KW-1185">Reference proteome</keyword>
<organism evidence="12 13">
    <name type="scientific">Auritidibacter ignavus</name>
    <dbReference type="NCBI Taxonomy" id="678932"/>
    <lineage>
        <taxon>Bacteria</taxon>
        <taxon>Bacillati</taxon>
        <taxon>Actinomycetota</taxon>
        <taxon>Actinomycetes</taxon>
        <taxon>Micrococcales</taxon>
        <taxon>Micrococcaceae</taxon>
        <taxon>Auritidibacter</taxon>
    </lineage>
</organism>